<gene>
    <name evidence="1" type="ORF">PACTADRAFT_1674</name>
</gene>
<keyword evidence="2" id="KW-1185">Reference proteome</keyword>
<accession>A0A1E4TZB4</accession>
<dbReference type="AlphaFoldDB" id="A0A1E4TZB4"/>
<protein>
    <submittedName>
        <fullName evidence="1">Uncharacterized protein</fullName>
    </submittedName>
</protein>
<dbReference type="OrthoDB" id="5308060at2759"/>
<evidence type="ECO:0000313" key="1">
    <source>
        <dbReference type="EMBL" id="ODV97092.1"/>
    </source>
</evidence>
<reference evidence="2" key="1">
    <citation type="submission" date="2016-05" db="EMBL/GenBank/DDBJ databases">
        <title>Comparative genomics of biotechnologically important yeasts.</title>
        <authorList>
            <consortium name="DOE Joint Genome Institute"/>
            <person name="Riley R."/>
            <person name="Haridas S."/>
            <person name="Wolfe K.H."/>
            <person name="Lopes M.R."/>
            <person name="Hittinger C.T."/>
            <person name="Goker M."/>
            <person name="Salamov A."/>
            <person name="Wisecaver J."/>
            <person name="Long T.M."/>
            <person name="Aerts A.L."/>
            <person name="Barry K."/>
            <person name="Choi C."/>
            <person name="Clum A."/>
            <person name="Coughlan A.Y."/>
            <person name="Deshpande S."/>
            <person name="Douglass A.P."/>
            <person name="Hanson S.J."/>
            <person name="Klenk H.-P."/>
            <person name="Labutti K."/>
            <person name="Lapidus A."/>
            <person name="Lindquist E."/>
            <person name="Lipzen A."/>
            <person name="Meier-Kolthoff J.P."/>
            <person name="Ohm R.A."/>
            <person name="Otillar R.P."/>
            <person name="Pangilinan J."/>
            <person name="Peng Y."/>
            <person name="Rokas A."/>
            <person name="Rosa C.A."/>
            <person name="Scheuner C."/>
            <person name="Sibirny A.A."/>
            <person name="Slot J.C."/>
            <person name="Stielow J.B."/>
            <person name="Sun H."/>
            <person name="Kurtzman C.P."/>
            <person name="Blackwell M."/>
            <person name="Grigoriev I.V."/>
            <person name="Jeffries T.W."/>
        </authorList>
    </citation>
    <scope>NUCLEOTIDE SEQUENCE [LARGE SCALE GENOMIC DNA]</scope>
    <source>
        <strain evidence="2">NRRL Y-2460</strain>
    </source>
</reference>
<dbReference type="EMBL" id="KV454012">
    <property type="protein sequence ID" value="ODV97092.1"/>
    <property type="molecule type" value="Genomic_DNA"/>
</dbReference>
<dbReference type="InterPro" id="IPR013952">
    <property type="entry name" value="DUF1776_fun"/>
</dbReference>
<name>A0A1E4TZB4_PACTA</name>
<proteinExistence type="predicted"/>
<evidence type="ECO:0000313" key="2">
    <source>
        <dbReference type="Proteomes" id="UP000094236"/>
    </source>
</evidence>
<organism evidence="1 2">
    <name type="scientific">Pachysolen tannophilus NRRL Y-2460</name>
    <dbReference type="NCBI Taxonomy" id="669874"/>
    <lineage>
        <taxon>Eukaryota</taxon>
        <taxon>Fungi</taxon>
        <taxon>Dikarya</taxon>
        <taxon>Ascomycota</taxon>
        <taxon>Saccharomycotina</taxon>
        <taxon>Pichiomycetes</taxon>
        <taxon>Pachysolenaceae</taxon>
        <taxon>Pachysolen</taxon>
    </lineage>
</organism>
<dbReference type="Pfam" id="PF08643">
    <property type="entry name" value="DUF1776"/>
    <property type="match status" value="1"/>
</dbReference>
<dbReference type="Proteomes" id="UP000094236">
    <property type="component" value="Unassembled WGS sequence"/>
</dbReference>
<sequence length="468" mass="54245">MSDPIDRVFDSVYMVYSTSAGLISNSVEIIKSKSLEINEGIIGNANKMLEKLPNGYGYAFGKNGSGVVDVPPPSTYETCCNWVSKNKKLLILSLTGSLLLCSYILKEIHENEENKKIRKRRANKLPNGARYETILIIGSPLNHSIQKLIRDLNQRSFIIYITVSNEQELKIIEMEDSIDIRSLLISYESNKTIKDSLNKFKQILLTPIKPFQHSISHYLNLKSILIIPDYTHFPKGLINEIPINEWQRIINSHFLNQIGLINCGLFDIIRENNLRKEKIEKINGLYLNDDEIIENNGKNQIIDIGGDTKLIFINFIKNQISNNCNFPESLSILLKNQLYDTIYKDIQYYNNLNINKSHQSKTFLETLKSYFIKEPRSINFVNISRLTVKYSPSLNTKDSMLLDSSSMDRFYDTNFSISKLFITWKQFWQTKFFNTTTASKRLSSTKLHHQIFDMIYSKDILKKNYYID</sequence>